<accession>A0A150FY80</accession>
<dbReference type="AlphaFoldDB" id="A0A150FY80"/>
<reference evidence="2" key="1">
    <citation type="journal article" date="2016" name="Nat. Commun.">
        <title>The Gonium pectorale genome demonstrates co-option of cell cycle regulation during the evolution of multicellularity.</title>
        <authorList>
            <person name="Hanschen E.R."/>
            <person name="Marriage T.N."/>
            <person name="Ferris P.J."/>
            <person name="Hamaji T."/>
            <person name="Toyoda A."/>
            <person name="Fujiyama A."/>
            <person name="Neme R."/>
            <person name="Noguchi H."/>
            <person name="Minakuchi Y."/>
            <person name="Suzuki M."/>
            <person name="Kawai-Toyooka H."/>
            <person name="Smith D.R."/>
            <person name="Sparks H."/>
            <person name="Anderson J."/>
            <person name="Bakaric R."/>
            <person name="Luria V."/>
            <person name="Karger A."/>
            <person name="Kirschner M.W."/>
            <person name="Durand P.M."/>
            <person name="Michod R.E."/>
            <person name="Nozaki H."/>
            <person name="Olson B.J."/>
        </authorList>
    </citation>
    <scope>NUCLEOTIDE SEQUENCE [LARGE SCALE GENOMIC DNA]</scope>
    <source>
        <strain evidence="2">NIES-2863</strain>
    </source>
</reference>
<keyword evidence="2" id="KW-1185">Reference proteome</keyword>
<dbReference type="Proteomes" id="UP000075714">
    <property type="component" value="Unassembled WGS sequence"/>
</dbReference>
<evidence type="ECO:0000313" key="2">
    <source>
        <dbReference type="Proteomes" id="UP000075714"/>
    </source>
</evidence>
<organism evidence="1 2">
    <name type="scientific">Gonium pectorale</name>
    <name type="common">Green alga</name>
    <dbReference type="NCBI Taxonomy" id="33097"/>
    <lineage>
        <taxon>Eukaryota</taxon>
        <taxon>Viridiplantae</taxon>
        <taxon>Chlorophyta</taxon>
        <taxon>core chlorophytes</taxon>
        <taxon>Chlorophyceae</taxon>
        <taxon>CS clade</taxon>
        <taxon>Chlamydomonadales</taxon>
        <taxon>Volvocaceae</taxon>
        <taxon>Gonium</taxon>
    </lineage>
</organism>
<proteinExistence type="predicted"/>
<sequence length="129" mass="13392">MKLCSWASDMEHCSGDPGSGFAPPRHVDSVPVISFNDRFVVVWPISIYPPDESALSAVLTATVSPKVDSTKPVISASANTVKLESPTAAVVTLPPVTATDDFYLTAPVTCTPPSGSVFPLGTTTVSDGI</sequence>
<comment type="caution">
    <text evidence="1">The sequence shown here is derived from an EMBL/GenBank/DDBJ whole genome shotgun (WGS) entry which is preliminary data.</text>
</comment>
<gene>
    <name evidence="1" type="ORF">GPECTOR_133g611</name>
</gene>
<name>A0A150FY80_GONPE</name>
<protein>
    <submittedName>
        <fullName evidence="1">Uncharacterized protein</fullName>
    </submittedName>
</protein>
<evidence type="ECO:0000313" key="1">
    <source>
        <dbReference type="EMBL" id="KXZ42572.1"/>
    </source>
</evidence>
<dbReference type="EMBL" id="LSYV01000133">
    <property type="protein sequence ID" value="KXZ42572.1"/>
    <property type="molecule type" value="Genomic_DNA"/>
</dbReference>